<dbReference type="GeneID" id="36346851"/>
<keyword evidence="1" id="KW-0472">Membrane</keyword>
<feature type="transmembrane region" description="Helical" evidence="1">
    <location>
        <begin position="20"/>
        <end position="37"/>
    </location>
</feature>
<name>W6UKJ0_ECHGR</name>
<sequence length="128" mass="14271">MSPVYHPCIHVSFLPSFQPFHPTVCLVLLAIYLSNLLSTHQTLTPSLPFDPCLIHKGRVETILCLPIPVEAAANKDELLRSHTTQLVHKAPHLPITRVQRAPVIARCQSREFQIVLEPTIDVPGTSQL</sequence>
<gene>
    <name evidence="2" type="ORF">EGR_11138</name>
</gene>
<keyword evidence="1" id="KW-1133">Transmembrane helix</keyword>
<dbReference type="CTD" id="36346851"/>
<dbReference type="RefSeq" id="XP_024345200.1">
    <property type="nucleotide sequence ID" value="XM_024500385.1"/>
</dbReference>
<dbReference type="AlphaFoldDB" id="W6UKJ0"/>
<evidence type="ECO:0000313" key="3">
    <source>
        <dbReference type="Proteomes" id="UP000019149"/>
    </source>
</evidence>
<evidence type="ECO:0000256" key="1">
    <source>
        <dbReference type="SAM" id="Phobius"/>
    </source>
</evidence>
<reference evidence="2 3" key="1">
    <citation type="journal article" date="2013" name="Nat. Genet.">
        <title>The genome of the hydatid tapeworm Echinococcus granulosus.</title>
        <authorList>
            <person name="Zheng H."/>
            <person name="Zhang W."/>
            <person name="Zhang L."/>
            <person name="Zhang Z."/>
            <person name="Li J."/>
            <person name="Lu G."/>
            <person name="Zhu Y."/>
            <person name="Wang Y."/>
            <person name="Huang Y."/>
            <person name="Liu J."/>
            <person name="Kang H."/>
            <person name="Chen J."/>
            <person name="Wang L."/>
            <person name="Chen A."/>
            <person name="Yu S."/>
            <person name="Gao Z."/>
            <person name="Jin L."/>
            <person name="Gu W."/>
            <person name="Wang Z."/>
            <person name="Zhao L."/>
            <person name="Shi B."/>
            <person name="Wen H."/>
            <person name="Lin R."/>
            <person name="Jones M.K."/>
            <person name="Brejova B."/>
            <person name="Vinar T."/>
            <person name="Zhao G."/>
            <person name="McManus D.P."/>
            <person name="Chen Z."/>
            <person name="Zhou Y."/>
            <person name="Wang S."/>
        </authorList>
    </citation>
    <scope>NUCLEOTIDE SEQUENCE [LARGE SCALE GENOMIC DNA]</scope>
</reference>
<keyword evidence="3" id="KW-1185">Reference proteome</keyword>
<organism evidence="2 3">
    <name type="scientific">Echinococcus granulosus</name>
    <name type="common">Hydatid tapeworm</name>
    <dbReference type="NCBI Taxonomy" id="6210"/>
    <lineage>
        <taxon>Eukaryota</taxon>
        <taxon>Metazoa</taxon>
        <taxon>Spiralia</taxon>
        <taxon>Lophotrochozoa</taxon>
        <taxon>Platyhelminthes</taxon>
        <taxon>Cestoda</taxon>
        <taxon>Eucestoda</taxon>
        <taxon>Cyclophyllidea</taxon>
        <taxon>Taeniidae</taxon>
        <taxon>Echinococcus</taxon>
        <taxon>Echinococcus granulosus group</taxon>
    </lineage>
</organism>
<dbReference type="Proteomes" id="UP000019149">
    <property type="component" value="Unassembled WGS sequence"/>
</dbReference>
<dbReference type="EMBL" id="APAU02000408">
    <property type="protein sequence ID" value="EUB54004.1"/>
    <property type="molecule type" value="Genomic_DNA"/>
</dbReference>
<dbReference type="KEGG" id="egl:EGR_11138"/>
<protein>
    <submittedName>
        <fullName evidence="2">Uncharacterized protein</fullName>
    </submittedName>
</protein>
<comment type="caution">
    <text evidence="2">The sequence shown here is derived from an EMBL/GenBank/DDBJ whole genome shotgun (WGS) entry which is preliminary data.</text>
</comment>
<evidence type="ECO:0000313" key="2">
    <source>
        <dbReference type="EMBL" id="EUB54004.1"/>
    </source>
</evidence>
<proteinExistence type="predicted"/>
<keyword evidence="1" id="KW-0812">Transmembrane</keyword>
<accession>W6UKJ0</accession>